<sequence>MASDLLNNFRVLSTNNKLNISATWGRLVCEILSCEWDLTLEELSKLRELIDSRSFNADPLNQLYQRTWLIHWYLFPFFNLENGLEKLSDLFLSSSYLSTIQASCPWILRYLIAAIVCLYSKQHSSPSYQKKLKDLIRIVSQEEYEYQDPLTEFMKALYIDFDFETAKNKLVEVEIIIKTDFFLSNGATEFVSCARHLISEVYCRVHNRIDLNQLTSSLNLSSKEEGEKWIATLIKDNKLIDAKINESDNTVIMNHASEIQSNGVYQQIIEKTKGLSFRSNQILMATIQKQE</sequence>
<reference evidence="1" key="1">
    <citation type="submission" date="2023-04" db="EMBL/GenBank/DDBJ databases">
        <title>Candida boidinii NBRC 1967.</title>
        <authorList>
            <person name="Ichikawa N."/>
            <person name="Sato H."/>
            <person name="Tonouchi N."/>
        </authorList>
    </citation>
    <scope>NUCLEOTIDE SEQUENCE</scope>
    <source>
        <strain evidence="1">NBRC 1967</strain>
    </source>
</reference>
<organism evidence="1 2">
    <name type="scientific">Candida boidinii</name>
    <name type="common">Yeast</name>
    <dbReference type="NCBI Taxonomy" id="5477"/>
    <lineage>
        <taxon>Eukaryota</taxon>
        <taxon>Fungi</taxon>
        <taxon>Dikarya</taxon>
        <taxon>Ascomycota</taxon>
        <taxon>Saccharomycotina</taxon>
        <taxon>Pichiomycetes</taxon>
        <taxon>Pichiales</taxon>
        <taxon>Pichiaceae</taxon>
        <taxon>Ogataea</taxon>
        <taxon>Ogataea/Candida clade</taxon>
    </lineage>
</organism>
<evidence type="ECO:0000313" key="1">
    <source>
        <dbReference type="EMBL" id="GME99792.1"/>
    </source>
</evidence>
<name>A0ACB5U2E4_CANBO</name>
<proteinExistence type="predicted"/>
<comment type="caution">
    <text evidence="1">The sequence shown here is derived from an EMBL/GenBank/DDBJ whole genome shotgun (WGS) entry which is preliminary data.</text>
</comment>
<dbReference type="Proteomes" id="UP001165101">
    <property type="component" value="Unassembled WGS sequence"/>
</dbReference>
<accession>A0ACB5U2E4</accession>
<protein>
    <submittedName>
        <fullName evidence="1">Unnamed protein product</fullName>
    </submittedName>
</protein>
<dbReference type="EMBL" id="BSXV01004133">
    <property type="protein sequence ID" value="GME99792.1"/>
    <property type="molecule type" value="Genomic_DNA"/>
</dbReference>
<gene>
    <name evidence="1" type="ORF">Cboi01_000538600</name>
</gene>
<evidence type="ECO:0000313" key="2">
    <source>
        <dbReference type="Proteomes" id="UP001165101"/>
    </source>
</evidence>
<keyword evidence="2" id="KW-1185">Reference proteome</keyword>